<reference evidence="3" key="1">
    <citation type="submission" date="2018-05" db="EMBL/GenBank/DDBJ databases">
        <authorList>
            <person name="Lanie J.A."/>
            <person name="Ng W.-L."/>
            <person name="Kazmierczak K.M."/>
            <person name="Andrzejewski T.M."/>
            <person name="Davidsen T.M."/>
            <person name="Wayne K.J."/>
            <person name="Tettelin H."/>
            <person name="Glass J.I."/>
            <person name="Rusch D."/>
            <person name="Podicherti R."/>
            <person name="Tsui H.-C.T."/>
            <person name="Winkler M.E."/>
        </authorList>
    </citation>
    <scope>NUCLEOTIDE SEQUENCE</scope>
</reference>
<dbReference type="PROSITE" id="PS50084">
    <property type="entry name" value="KH_TYPE_1"/>
    <property type="match status" value="1"/>
</dbReference>
<sequence>MLEFIEQAIKLLVDKPDEVNIEIVETEQRLIYELTVGDGDYGKVIGKGGRNISALRTLVFAINAKEGGKRARLDVID</sequence>
<dbReference type="GO" id="GO:0003723">
    <property type="term" value="F:RNA binding"/>
    <property type="evidence" value="ECO:0007669"/>
    <property type="project" value="UniProtKB-KW"/>
</dbReference>
<dbReference type="InterPro" id="IPR015946">
    <property type="entry name" value="KH_dom-like_a/b"/>
</dbReference>
<dbReference type="InterPro" id="IPR020627">
    <property type="entry name" value="KhpA"/>
</dbReference>
<organism evidence="3">
    <name type="scientific">marine metagenome</name>
    <dbReference type="NCBI Taxonomy" id="408172"/>
    <lineage>
        <taxon>unclassified sequences</taxon>
        <taxon>metagenomes</taxon>
        <taxon>ecological metagenomes</taxon>
    </lineage>
</organism>
<accession>A0A381T6I8</accession>
<dbReference type="EMBL" id="UINC01004102">
    <property type="protein sequence ID" value="SVA11802.1"/>
    <property type="molecule type" value="Genomic_DNA"/>
</dbReference>
<evidence type="ECO:0000256" key="2">
    <source>
        <dbReference type="ARBA" id="ARBA00022884"/>
    </source>
</evidence>
<keyword evidence="1" id="KW-0963">Cytoplasm</keyword>
<name>A0A381T6I8_9ZZZZ</name>
<dbReference type="AlphaFoldDB" id="A0A381T6I8"/>
<evidence type="ECO:0000256" key="1">
    <source>
        <dbReference type="ARBA" id="ARBA00022490"/>
    </source>
</evidence>
<proteinExistence type="inferred from homology"/>
<dbReference type="Gene3D" id="3.30.300.20">
    <property type="match status" value="1"/>
</dbReference>
<dbReference type="CDD" id="cd22533">
    <property type="entry name" value="KH-II_YlqC-like"/>
    <property type="match status" value="1"/>
</dbReference>
<evidence type="ECO:0000313" key="3">
    <source>
        <dbReference type="EMBL" id="SVA11802.1"/>
    </source>
</evidence>
<dbReference type="SUPFAM" id="SSF54814">
    <property type="entry name" value="Prokaryotic type KH domain (KH-domain type II)"/>
    <property type="match status" value="1"/>
</dbReference>
<dbReference type="PANTHER" id="PTHR34654:SF1">
    <property type="entry name" value="RNA-BINDING PROTEIN KHPA"/>
    <property type="match status" value="1"/>
</dbReference>
<gene>
    <name evidence="3" type="ORF">METZ01_LOCUS64656</name>
</gene>
<dbReference type="HAMAP" id="MF_00088">
    <property type="entry name" value="KhpA"/>
    <property type="match status" value="1"/>
</dbReference>
<keyword evidence="2" id="KW-0694">RNA-binding</keyword>
<dbReference type="Pfam" id="PF13083">
    <property type="entry name" value="KH_KhpA-B"/>
    <property type="match status" value="1"/>
</dbReference>
<dbReference type="InterPro" id="IPR009019">
    <property type="entry name" value="KH_sf_prok-type"/>
</dbReference>
<dbReference type="PANTHER" id="PTHR34654">
    <property type="entry name" value="UPF0109 PROTEIN SCO5592"/>
    <property type="match status" value="1"/>
</dbReference>
<protein>
    <submittedName>
        <fullName evidence="3">Uncharacterized protein</fullName>
    </submittedName>
</protein>